<evidence type="ECO:0000256" key="2">
    <source>
        <dbReference type="SAM" id="SignalP"/>
    </source>
</evidence>
<sequence>MYFHTLFLTAIFLSAAFLVVAQPPEVAQPQQPPQPNIILPTPLSQNESLALVSGQTPPPLLPPGNLGGTPGRPSPPPFMPGGPPVPDPLANQGILPSTNLNSPQTGQPQPMTNPLVTPMTGIRQKE</sequence>
<organism evidence="3 4">
    <name type="scientific">Ditylenchus dipsaci</name>
    <dbReference type="NCBI Taxonomy" id="166011"/>
    <lineage>
        <taxon>Eukaryota</taxon>
        <taxon>Metazoa</taxon>
        <taxon>Ecdysozoa</taxon>
        <taxon>Nematoda</taxon>
        <taxon>Chromadorea</taxon>
        <taxon>Rhabditida</taxon>
        <taxon>Tylenchina</taxon>
        <taxon>Tylenchomorpha</taxon>
        <taxon>Sphaerularioidea</taxon>
        <taxon>Anguinidae</taxon>
        <taxon>Anguininae</taxon>
        <taxon>Ditylenchus</taxon>
    </lineage>
</organism>
<accession>A0A915DGM4</accession>
<dbReference type="AlphaFoldDB" id="A0A915DGM4"/>
<proteinExistence type="predicted"/>
<name>A0A915DGM4_9BILA</name>
<dbReference type="Proteomes" id="UP000887574">
    <property type="component" value="Unplaced"/>
</dbReference>
<feature type="chain" id="PRO_5037526857" evidence="2">
    <location>
        <begin position="22"/>
        <end position="126"/>
    </location>
</feature>
<evidence type="ECO:0000313" key="3">
    <source>
        <dbReference type="Proteomes" id="UP000887574"/>
    </source>
</evidence>
<feature type="compositionally biased region" description="Pro residues" evidence="1">
    <location>
        <begin position="72"/>
        <end position="87"/>
    </location>
</feature>
<feature type="compositionally biased region" description="Polar residues" evidence="1">
    <location>
        <begin position="94"/>
        <end position="115"/>
    </location>
</feature>
<keyword evidence="2" id="KW-0732">Signal</keyword>
<evidence type="ECO:0000256" key="1">
    <source>
        <dbReference type="SAM" id="MobiDB-lite"/>
    </source>
</evidence>
<keyword evidence="3" id="KW-1185">Reference proteome</keyword>
<dbReference type="WBParaSite" id="jg19666">
    <property type="protein sequence ID" value="jg19666"/>
    <property type="gene ID" value="jg19666"/>
</dbReference>
<feature type="region of interest" description="Disordered" evidence="1">
    <location>
        <begin position="52"/>
        <end position="126"/>
    </location>
</feature>
<protein>
    <submittedName>
        <fullName evidence="4">Uncharacterized protein</fullName>
    </submittedName>
</protein>
<feature type="signal peptide" evidence="2">
    <location>
        <begin position="1"/>
        <end position="21"/>
    </location>
</feature>
<evidence type="ECO:0000313" key="4">
    <source>
        <dbReference type="WBParaSite" id="jg19666"/>
    </source>
</evidence>
<reference evidence="4" key="1">
    <citation type="submission" date="2022-11" db="UniProtKB">
        <authorList>
            <consortium name="WormBaseParasite"/>
        </authorList>
    </citation>
    <scope>IDENTIFICATION</scope>
</reference>